<evidence type="ECO:0000259" key="12">
    <source>
        <dbReference type="Pfam" id="PF08345"/>
    </source>
</evidence>
<dbReference type="PANTHER" id="PTHR30046:SF0">
    <property type="entry name" value="FLAGELLAR M-RING PROTEIN"/>
    <property type="match status" value="1"/>
</dbReference>
<dbReference type="NCBIfam" id="TIGR00206">
    <property type="entry name" value="fliF"/>
    <property type="match status" value="1"/>
</dbReference>
<dbReference type="RefSeq" id="WP_091480944.1">
    <property type="nucleotide sequence ID" value="NZ_BJYC01000009.1"/>
</dbReference>
<dbReference type="GO" id="GO:0005886">
    <property type="term" value="C:plasma membrane"/>
    <property type="evidence" value="ECO:0007669"/>
    <property type="project" value="UniProtKB-SubCell"/>
</dbReference>
<evidence type="ECO:0000256" key="8">
    <source>
        <dbReference type="ARBA" id="ARBA00023143"/>
    </source>
</evidence>
<keyword evidence="7 10" id="KW-0472">Membrane</keyword>
<dbReference type="InterPro" id="IPR045851">
    <property type="entry name" value="AMP-bd_C_sf"/>
</dbReference>
<protein>
    <recommendedName>
        <fullName evidence="9">Flagellar M-ring protein</fullName>
    </recommendedName>
</protein>
<dbReference type="GO" id="GO:0009431">
    <property type="term" value="C:bacterial-type flagellum basal body, MS ring"/>
    <property type="evidence" value="ECO:0007669"/>
    <property type="project" value="InterPro"/>
</dbReference>
<dbReference type="AlphaFoldDB" id="A0A1H7KQF0"/>
<evidence type="ECO:0000259" key="11">
    <source>
        <dbReference type="Pfam" id="PF01514"/>
    </source>
</evidence>
<dbReference type="InterPro" id="IPR006182">
    <property type="entry name" value="FliF_N_dom"/>
</dbReference>
<evidence type="ECO:0000256" key="7">
    <source>
        <dbReference type="ARBA" id="ARBA00023136"/>
    </source>
</evidence>
<evidence type="ECO:0000256" key="4">
    <source>
        <dbReference type="ARBA" id="ARBA00022475"/>
    </source>
</evidence>
<evidence type="ECO:0000313" key="14">
    <source>
        <dbReference type="Proteomes" id="UP000199081"/>
    </source>
</evidence>
<evidence type="ECO:0000256" key="3">
    <source>
        <dbReference type="ARBA" id="ARBA00007971"/>
    </source>
</evidence>
<evidence type="ECO:0000256" key="6">
    <source>
        <dbReference type="ARBA" id="ARBA00022989"/>
    </source>
</evidence>
<evidence type="ECO:0000256" key="2">
    <source>
        <dbReference type="ARBA" id="ARBA00004651"/>
    </source>
</evidence>
<dbReference type="PANTHER" id="PTHR30046">
    <property type="entry name" value="FLAGELLAR M-RING PROTEIN"/>
    <property type="match status" value="1"/>
</dbReference>
<feature type="transmembrane region" description="Helical" evidence="10">
    <location>
        <begin position="438"/>
        <end position="458"/>
    </location>
</feature>
<dbReference type="GO" id="GO:0071973">
    <property type="term" value="P:bacterial-type flagellum-dependent cell motility"/>
    <property type="evidence" value="ECO:0007669"/>
    <property type="project" value="InterPro"/>
</dbReference>
<feature type="transmembrane region" description="Helical" evidence="10">
    <location>
        <begin position="26"/>
        <end position="44"/>
    </location>
</feature>
<accession>A0A1H7KQF0</accession>
<dbReference type="Proteomes" id="UP000199081">
    <property type="component" value="Unassembled WGS sequence"/>
</dbReference>
<keyword evidence="6 10" id="KW-1133">Transmembrane helix</keyword>
<comment type="function">
    <text evidence="9">The M ring may be actively involved in energy transduction.</text>
</comment>
<feature type="domain" description="Flagellar M-ring N-terminal" evidence="11">
    <location>
        <begin position="45"/>
        <end position="219"/>
    </location>
</feature>
<feature type="domain" description="Flagellar M-ring C-terminal" evidence="12">
    <location>
        <begin position="257"/>
        <end position="412"/>
    </location>
</feature>
<comment type="subcellular location">
    <subcellularLocation>
        <location evidence="1 9">Bacterial flagellum basal body</location>
    </subcellularLocation>
    <subcellularLocation>
        <location evidence="2">Cell membrane</location>
        <topology evidence="2">Multi-pass membrane protein</topology>
    </subcellularLocation>
</comment>
<dbReference type="InterPro" id="IPR000067">
    <property type="entry name" value="FlgMring_FliF"/>
</dbReference>
<comment type="similarity">
    <text evidence="3 9">Belongs to the FliF family.</text>
</comment>
<reference evidence="14" key="1">
    <citation type="submission" date="2016-10" db="EMBL/GenBank/DDBJ databases">
        <authorList>
            <person name="Varghese N."/>
            <person name="Submissions S."/>
        </authorList>
    </citation>
    <scope>NUCLEOTIDE SEQUENCE [LARGE SCALE GENOMIC DNA]</scope>
    <source>
        <strain evidence="14">DSM 19183</strain>
    </source>
</reference>
<keyword evidence="13" id="KW-0969">Cilium</keyword>
<dbReference type="EMBL" id="FNZU01000008">
    <property type="protein sequence ID" value="SEK88968.1"/>
    <property type="molecule type" value="Genomic_DNA"/>
</dbReference>
<sequence length="534" mass="58787">MNKVKDIGTSIKDGWQQLEEKKRKRLVILVSVALILLGTIGYFTQRSQYTVLFSNLEEADAGAIVEDLNAQNMDYRLEDNGTTILIDEKQVDNYRINLAVNGMMPERSTGFEIFDNTNMMTTDDDRQIMYQRALTGELERSISSLQQIDSAKVMLSLPEDSIFQNPAYRSEASASIVVQTRGTVSQQNIQGIASLVTGAVDRLPMENVQIVDTNGNLLSGFLQSGGEGMASADFSSNQQGIKRSYEKDLEERILSLLAPVYGYNNLRVIVNASMNFDVIEGESIEFTAPMTGEDDENREGLIRSQTESFDGARDMLAGLIAGGEMPVAEDGDEDLSSSLDRTINYELDQVTERYVRAPGVVEGINASVVVNQNAGVVPAEPQISRIVSRALGLDNQAEIPLPGDVTVEILPFAEGEDLAIGGGDGIMDELVNFLTSSWLFMSLGLVLVIVAIAVLTLLKRGKEAQQAEEMAVQEAIQPEPVLVPEVDPIEQIDKENEVLQHKNKVMSEKEDRVRTQAKENPELAAELMKVWLKD</sequence>
<evidence type="ECO:0000256" key="9">
    <source>
        <dbReference type="PIRNR" id="PIRNR004862"/>
    </source>
</evidence>
<keyword evidence="5 10" id="KW-0812">Transmembrane</keyword>
<dbReference type="Pfam" id="PF08345">
    <property type="entry name" value="YscJ_FliF_C"/>
    <property type="match status" value="1"/>
</dbReference>
<keyword evidence="4" id="KW-1003">Cell membrane</keyword>
<dbReference type="Pfam" id="PF01514">
    <property type="entry name" value="YscJ_FliF"/>
    <property type="match status" value="1"/>
</dbReference>
<keyword evidence="8 9" id="KW-0975">Bacterial flagellum</keyword>
<dbReference type="OrthoDB" id="9807026at2"/>
<evidence type="ECO:0000256" key="5">
    <source>
        <dbReference type="ARBA" id="ARBA00022692"/>
    </source>
</evidence>
<dbReference type="InterPro" id="IPR043427">
    <property type="entry name" value="YscJ/FliF"/>
</dbReference>
<proteinExistence type="inferred from homology"/>
<evidence type="ECO:0000256" key="1">
    <source>
        <dbReference type="ARBA" id="ARBA00004117"/>
    </source>
</evidence>
<dbReference type="PIRSF" id="PIRSF004862">
    <property type="entry name" value="FliF"/>
    <property type="match status" value="1"/>
</dbReference>
<keyword evidence="13" id="KW-0282">Flagellum</keyword>
<dbReference type="InterPro" id="IPR013556">
    <property type="entry name" value="Flag_M-ring_C"/>
</dbReference>
<keyword evidence="13" id="KW-0966">Cell projection</keyword>
<evidence type="ECO:0000256" key="10">
    <source>
        <dbReference type="SAM" id="Phobius"/>
    </source>
</evidence>
<dbReference type="STRING" id="426702.SAMN04488099_10810"/>
<evidence type="ECO:0000313" key="13">
    <source>
        <dbReference type="EMBL" id="SEK88968.1"/>
    </source>
</evidence>
<dbReference type="Gene3D" id="3.30.300.30">
    <property type="match status" value="1"/>
</dbReference>
<dbReference type="GO" id="GO:0003774">
    <property type="term" value="F:cytoskeletal motor activity"/>
    <property type="evidence" value="ECO:0007669"/>
    <property type="project" value="InterPro"/>
</dbReference>
<dbReference type="PRINTS" id="PR01009">
    <property type="entry name" value="FLGMRINGFLIF"/>
</dbReference>
<gene>
    <name evidence="13" type="ORF">SAMN04488099_10810</name>
</gene>
<name>A0A1H7KQF0_9LACT</name>
<keyword evidence="14" id="KW-1185">Reference proteome</keyword>
<organism evidence="13 14">
    <name type="scientific">Alkalibacterium pelagium</name>
    <dbReference type="NCBI Taxonomy" id="426702"/>
    <lineage>
        <taxon>Bacteria</taxon>
        <taxon>Bacillati</taxon>
        <taxon>Bacillota</taxon>
        <taxon>Bacilli</taxon>
        <taxon>Lactobacillales</taxon>
        <taxon>Carnobacteriaceae</taxon>
        <taxon>Alkalibacterium</taxon>
    </lineage>
</organism>